<dbReference type="EMBL" id="BQNB010018741">
    <property type="protein sequence ID" value="GJT77751.1"/>
    <property type="molecule type" value="Genomic_DNA"/>
</dbReference>
<proteinExistence type="predicted"/>
<sequence length="258" mass="30972">MGRRGERKRLAGLERLQAELEDYEMIAEEVQRIERENFTEEQKAKFLVETIAAQRRFRAEQQAALRRSKPPTISQLRNQMMKYIRNVGGKAYRNLKNKSYEEIRDIYEKVKRFNDKFVAIGSTEDEQAIKEMNVKAKEPLKKRKEDNWLLRAFNTLNEVLHILDRQDLHNLHRLVIEYYEHIPPTGLGLILHGDLTTMMETTEESDDELWRNQTEWEIIELMQRMLEHKLEVQKETENALNVIRFVMKQKEDLEREEE</sequence>
<reference evidence="1" key="2">
    <citation type="submission" date="2022-01" db="EMBL/GenBank/DDBJ databases">
        <authorList>
            <person name="Yamashiro T."/>
            <person name="Shiraishi A."/>
            <person name="Satake H."/>
            <person name="Nakayama K."/>
        </authorList>
    </citation>
    <scope>NUCLEOTIDE SEQUENCE</scope>
</reference>
<accession>A0ABQ5GQ05</accession>
<keyword evidence="2" id="KW-1185">Reference proteome</keyword>
<name>A0ABQ5GQ05_9ASTR</name>
<evidence type="ECO:0000313" key="1">
    <source>
        <dbReference type="EMBL" id="GJT77751.1"/>
    </source>
</evidence>
<evidence type="ECO:0000313" key="2">
    <source>
        <dbReference type="Proteomes" id="UP001151760"/>
    </source>
</evidence>
<comment type="caution">
    <text evidence="1">The sequence shown here is derived from an EMBL/GenBank/DDBJ whole genome shotgun (WGS) entry which is preliminary data.</text>
</comment>
<dbReference type="Proteomes" id="UP001151760">
    <property type="component" value="Unassembled WGS sequence"/>
</dbReference>
<reference evidence="1" key="1">
    <citation type="journal article" date="2022" name="Int. J. Mol. Sci.">
        <title>Draft Genome of Tanacetum Coccineum: Genomic Comparison of Closely Related Tanacetum-Family Plants.</title>
        <authorList>
            <person name="Yamashiro T."/>
            <person name="Shiraishi A."/>
            <person name="Nakayama K."/>
            <person name="Satake H."/>
        </authorList>
    </citation>
    <scope>NUCLEOTIDE SEQUENCE</scope>
</reference>
<organism evidence="1 2">
    <name type="scientific">Tanacetum coccineum</name>
    <dbReference type="NCBI Taxonomy" id="301880"/>
    <lineage>
        <taxon>Eukaryota</taxon>
        <taxon>Viridiplantae</taxon>
        <taxon>Streptophyta</taxon>
        <taxon>Embryophyta</taxon>
        <taxon>Tracheophyta</taxon>
        <taxon>Spermatophyta</taxon>
        <taxon>Magnoliopsida</taxon>
        <taxon>eudicotyledons</taxon>
        <taxon>Gunneridae</taxon>
        <taxon>Pentapetalae</taxon>
        <taxon>asterids</taxon>
        <taxon>campanulids</taxon>
        <taxon>Asterales</taxon>
        <taxon>Asteraceae</taxon>
        <taxon>Asteroideae</taxon>
        <taxon>Anthemideae</taxon>
        <taxon>Anthemidinae</taxon>
        <taxon>Tanacetum</taxon>
    </lineage>
</organism>
<gene>
    <name evidence="1" type="ORF">Tco_1044476</name>
</gene>
<protein>
    <submittedName>
        <fullName evidence="1">Uncharacterized protein</fullName>
    </submittedName>
</protein>